<evidence type="ECO:0000313" key="2">
    <source>
        <dbReference type="Proteomes" id="UP000238479"/>
    </source>
</evidence>
<organism evidence="1 2">
    <name type="scientific">Rosa chinensis</name>
    <name type="common">China rose</name>
    <dbReference type="NCBI Taxonomy" id="74649"/>
    <lineage>
        <taxon>Eukaryota</taxon>
        <taxon>Viridiplantae</taxon>
        <taxon>Streptophyta</taxon>
        <taxon>Embryophyta</taxon>
        <taxon>Tracheophyta</taxon>
        <taxon>Spermatophyta</taxon>
        <taxon>Magnoliopsida</taxon>
        <taxon>eudicotyledons</taxon>
        <taxon>Gunneridae</taxon>
        <taxon>Pentapetalae</taxon>
        <taxon>rosids</taxon>
        <taxon>fabids</taxon>
        <taxon>Rosales</taxon>
        <taxon>Rosaceae</taxon>
        <taxon>Rosoideae</taxon>
        <taxon>Rosoideae incertae sedis</taxon>
        <taxon>Rosa</taxon>
    </lineage>
</organism>
<dbReference type="EMBL" id="PDCK01000043">
    <property type="protein sequence ID" value="PRQ28869.1"/>
    <property type="molecule type" value="Genomic_DNA"/>
</dbReference>
<protein>
    <submittedName>
        <fullName evidence="1">Uncharacterized protein</fullName>
    </submittedName>
</protein>
<evidence type="ECO:0000313" key="1">
    <source>
        <dbReference type="EMBL" id="PRQ28869.1"/>
    </source>
</evidence>
<gene>
    <name evidence="1" type="ORF">RchiOBHm_Chr5g0007661</name>
</gene>
<keyword evidence="2" id="KW-1185">Reference proteome</keyword>
<dbReference type="Gramene" id="PRQ28869">
    <property type="protein sequence ID" value="PRQ28869"/>
    <property type="gene ID" value="RchiOBHm_Chr5g0007661"/>
</dbReference>
<sequence>MVPGLQGDRASDFYGSLVSVVKVSGTIQVLRREKEKALFEITISCL</sequence>
<reference evidence="1 2" key="1">
    <citation type="journal article" date="2018" name="Nat. Genet.">
        <title>The Rosa genome provides new insights in the design of modern roses.</title>
        <authorList>
            <person name="Bendahmane M."/>
        </authorList>
    </citation>
    <scope>NUCLEOTIDE SEQUENCE [LARGE SCALE GENOMIC DNA]</scope>
    <source>
        <strain evidence="2">cv. Old Blush</strain>
    </source>
</reference>
<accession>A0A2P6Q3Z8</accession>
<name>A0A2P6Q3Z8_ROSCH</name>
<dbReference type="Proteomes" id="UP000238479">
    <property type="component" value="Chromosome 5"/>
</dbReference>
<dbReference type="AlphaFoldDB" id="A0A2P6Q3Z8"/>
<proteinExistence type="predicted"/>
<comment type="caution">
    <text evidence="1">The sequence shown here is derived from an EMBL/GenBank/DDBJ whole genome shotgun (WGS) entry which is preliminary data.</text>
</comment>